<feature type="domain" description="Integrase catalytic" evidence="6">
    <location>
        <begin position="128"/>
        <end position="303"/>
    </location>
</feature>
<dbReference type="InterPro" id="IPR001584">
    <property type="entry name" value="Integrase_cat-core"/>
</dbReference>
<dbReference type="Proteomes" id="UP000013520">
    <property type="component" value="Chromosome"/>
</dbReference>
<dbReference type="HOGENOM" id="CLU_020626_1_4_9"/>
<accession>R4KCS8</accession>
<evidence type="ECO:0000256" key="2">
    <source>
        <dbReference type="ARBA" id="ARBA00022578"/>
    </source>
</evidence>
<dbReference type="KEGG" id="dgi:Desgi_1491"/>
<dbReference type="InterPro" id="IPR009057">
    <property type="entry name" value="Homeodomain-like_sf"/>
</dbReference>
<evidence type="ECO:0000313" key="8">
    <source>
        <dbReference type="Proteomes" id="UP000013520"/>
    </source>
</evidence>
<sequence>MKTEEGWGMYIDIHRLKQQGFSKTKIAKMLGISRPTVIKYLKMSAKEFEKEMLSKRQRTKKPDIYREKIITWIQQNPDMTAAQIFDWLEERYQKIAFNEATLRNYVRSIREEYDIPKVPVRRQYEAVEDPPPGKQMQVDFGEKKVINTEGNIVTLYVMCFVLSHSRYKYCQWQGRPFNTKDIIEIHENAFDYFGGYPQEAVYDQDHLILVSENHGELIYTREFASYLQKRKFSVYMCRKADPESKGRVEKVVDFVKNNFASHRVFHGIDRWNEDCIKWLKRRGNGKVHATTRKIPAEVFFKEKKYLQLVTEKINSKSRTLSITYQVRKDNTVPIQGNRYTVPRGTYKGPNTYVGVTKIGNKHLIIFDLETEKELAKFEIPDTKGNLVRNNNHSRDKSQKINTLMKKVAEKFLDSQKAQAFLEEIHKEKPRYIRDQLKLIEASLESADRIAIDKALDFCVSYRLNSAVDFRDAVKHYAILTQEKNTSQPPITGLTETASVKIGIKPRIRDISEYVKIMSENHGG</sequence>
<dbReference type="eggNOG" id="COG4584">
    <property type="taxonomic scope" value="Bacteria"/>
</dbReference>
<dbReference type="GO" id="GO:0015074">
    <property type="term" value="P:DNA integration"/>
    <property type="evidence" value="ECO:0007669"/>
    <property type="project" value="InterPro"/>
</dbReference>
<keyword evidence="8" id="KW-1185">Reference proteome</keyword>
<dbReference type="InterPro" id="IPR036397">
    <property type="entry name" value="RNaseH_sf"/>
</dbReference>
<organism evidence="7 8">
    <name type="scientific">Desulfoscipio gibsoniae DSM 7213</name>
    <dbReference type="NCBI Taxonomy" id="767817"/>
    <lineage>
        <taxon>Bacteria</taxon>
        <taxon>Bacillati</taxon>
        <taxon>Bacillota</taxon>
        <taxon>Clostridia</taxon>
        <taxon>Eubacteriales</taxon>
        <taxon>Desulfallaceae</taxon>
        <taxon>Desulfoscipio</taxon>
    </lineage>
</organism>
<protein>
    <submittedName>
        <fullName evidence="7">Transposase</fullName>
    </submittedName>
</protein>
<keyword evidence="3" id="KW-0238">DNA-binding</keyword>
<evidence type="ECO:0000256" key="3">
    <source>
        <dbReference type="ARBA" id="ARBA00023125"/>
    </source>
</evidence>
<dbReference type="Gene3D" id="1.10.10.60">
    <property type="entry name" value="Homeodomain-like"/>
    <property type="match status" value="1"/>
</dbReference>
<dbReference type="InterPro" id="IPR012337">
    <property type="entry name" value="RNaseH-like_sf"/>
</dbReference>
<dbReference type="PROSITE" id="PS50994">
    <property type="entry name" value="INTEGRASE"/>
    <property type="match status" value="1"/>
</dbReference>
<dbReference type="PANTHER" id="PTHR35004:SF6">
    <property type="entry name" value="TRANSPOSASE"/>
    <property type="match status" value="1"/>
</dbReference>
<dbReference type="AlphaFoldDB" id="R4KCS8"/>
<name>R4KCS8_9FIRM</name>
<dbReference type="PROSITE" id="PS50531">
    <property type="entry name" value="HTH_IS21"/>
    <property type="match status" value="1"/>
</dbReference>
<feature type="domain" description="HTH IS21-type" evidence="5">
    <location>
        <begin position="8"/>
        <end position="73"/>
    </location>
</feature>
<proteinExistence type="inferred from homology"/>
<dbReference type="GO" id="GO:0006310">
    <property type="term" value="P:DNA recombination"/>
    <property type="evidence" value="ECO:0007669"/>
    <property type="project" value="UniProtKB-KW"/>
</dbReference>
<evidence type="ECO:0000256" key="4">
    <source>
        <dbReference type="ARBA" id="ARBA00023172"/>
    </source>
</evidence>
<dbReference type="PANTHER" id="PTHR35004">
    <property type="entry name" value="TRANSPOSASE RV3428C-RELATED"/>
    <property type="match status" value="1"/>
</dbReference>
<evidence type="ECO:0000259" key="5">
    <source>
        <dbReference type="PROSITE" id="PS50531"/>
    </source>
</evidence>
<dbReference type="SUPFAM" id="SSF53098">
    <property type="entry name" value="Ribonuclease H-like"/>
    <property type="match status" value="1"/>
</dbReference>
<keyword evidence="2" id="KW-0815">Transposition</keyword>
<reference evidence="7 8" key="1">
    <citation type="submission" date="2012-01" db="EMBL/GenBank/DDBJ databases">
        <title>Complete sequence of Desulfotomaculum gibsoniae DSM 7213.</title>
        <authorList>
            <consortium name="US DOE Joint Genome Institute"/>
            <person name="Lucas S."/>
            <person name="Han J."/>
            <person name="Lapidus A."/>
            <person name="Cheng J.-F."/>
            <person name="Goodwin L."/>
            <person name="Pitluck S."/>
            <person name="Peters L."/>
            <person name="Ovchinnikova G."/>
            <person name="Teshima H."/>
            <person name="Detter J.C."/>
            <person name="Han C."/>
            <person name="Tapia R."/>
            <person name="Land M."/>
            <person name="Hauser L."/>
            <person name="Kyrpides N."/>
            <person name="Ivanova N."/>
            <person name="Pagani I."/>
            <person name="Parshina S."/>
            <person name="Plugge C."/>
            <person name="Muyzer G."/>
            <person name="Kuever J."/>
            <person name="Ivanova A."/>
            <person name="Nazina T."/>
            <person name="Klenk H.-P."/>
            <person name="Brambilla E."/>
            <person name="Spring S."/>
            <person name="Stams A.F."/>
            <person name="Woyke T."/>
        </authorList>
    </citation>
    <scope>NUCLEOTIDE SEQUENCE [LARGE SCALE GENOMIC DNA]</scope>
    <source>
        <strain evidence="7 8">DSM 7213</strain>
    </source>
</reference>
<keyword evidence="4" id="KW-0233">DNA recombination</keyword>
<dbReference type="NCBIfam" id="NF033546">
    <property type="entry name" value="transpos_IS21"/>
    <property type="match status" value="1"/>
</dbReference>
<comment type="similarity">
    <text evidence="1">Belongs to the transposase IS21/IS408/IS1162 family.</text>
</comment>
<dbReference type="SUPFAM" id="SSF46689">
    <property type="entry name" value="Homeodomain-like"/>
    <property type="match status" value="1"/>
</dbReference>
<evidence type="ECO:0000259" key="6">
    <source>
        <dbReference type="PROSITE" id="PS50994"/>
    </source>
</evidence>
<dbReference type="RefSeq" id="WP_006522772.1">
    <property type="nucleotide sequence ID" value="NC_021184.1"/>
</dbReference>
<dbReference type="GO" id="GO:0032196">
    <property type="term" value="P:transposition"/>
    <property type="evidence" value="ECO:0007669"/>
    <property type="project" value="UniProtKB-KW"/>
</dbReference>
<dbReference type="GO" id="GO:0003677">
    <property type="term" value="F:DNA binding"/>
    <property type="evidence" value="ECO:0007669"/>
    <property type="project" value="UniProtKB-KW"/>
</dbReference>
<dbReference type="EMBL" id="CP003273">
    <property type="protein sequence ID" value="AGL00978.1"/>
    <property type="molecule type" value="Genomic_DNA"/>
</dbReference>
<evidence type="ECO:0000256" key="1">
    <source>
        <dbReference type="ARBA" id="ARBA00009277"/>
    </source>
</evidence>
<dbReference type="InterPro" id="IPR017894">
    <property type="entry name" value="HTH_IS21_transposase_type"/>
</dbReference>
<dbReference type="Gene3D" id="3.30.420.10">
    <property type="entry name" value="Ribonuclease H-like superfamily/Ribonuclease H"/>
    <property type="match status" value="1"/>
</dbReference>
<dbReference type="STRING" id="767817.Desgi_1491"/>
<gene>
    <name evidence="7" type="ORF">Desgi_1491</name>
</gene>
<evidence type="ECO:0000313" key="7">
    <source>
        <dbReference type="EMBL" id="AGL00978.1"/>
    </source>
</evidence>